<accession>A0A699TAI7</accession>
<sequence>IEEESKKVVLGVEKGSQDEGQDGPDPNAQAEARRDQTLVLKLKARLDQTLMKPLKARLGQTLMKHLKARQDQTLVMLKLEDFTFGDQFLCDKPSDADKNAEIKVESMVNVPIQQAMSFISLMTSPIIDLTSRH</sequence>
<gene>
    <name evidence="2" type="ORF">Tci_879504</name>
</gene>
<dbReference type="EMBL" id="BKCJ011232099">
    <property type="protein sequence ID" value="GFD07535.1"/>
    <property type="molecule type" value="Genomic_DNA"/>
</dbReference>
<feature type="region of interest" description="Disordered" evidence="1">
    <location>
        <begin position="1"/>
        <end position="33"/>
    </location>
</feature>
<organism evidence="2">
    <name type="scientific">Tanacetum cinerariifolium</name>
    <name type="common">Dalmatian daisy</name>
    <name type="synonym">Chrysanthemum cinerariifolium</name>
    <dbReference type="NCBI Taxonomy" id="118510"/>
    <lineage>
        <taxon>Eukaryota</taxon>
        <taxon>Viridiplantae</taxon>
        <taxon>Streptophyta</taxon>
        <taxon>Embryophyta</taxon>
        <taxon>Tracheophyta</taxon>
        <taxon>Spermatophyta</taxon>
        <taxon>Magnoliopsida</taxon>
        <taxon>eudicotyledons</taxon>
        <taxon>Gunneridae</taxon>
        <taxon>Pentapetalae</taxon>
        <taxon>asterids</taxon>
        <taxon>campanulids</taxon>
        <taxon>Asterales</taxon>
        <taxon>Asteraceae</taxon>
        <taxon>Asteroideae</taxon>
        <taxon>Anthemideae</taxon>
        <taxon>Anthemidinae</taxon>
        <taxon>Tanacetum</taxon>
    </lineage>
</organism>
<evidence type="ECO:0000256" key="1">
    <source>
        <dbReference type="SAM" id="MobiDB-lite"/>
    </source>
</evidence>
<dbReference type="AlphaFoldDB" id="A0A699TAI7"/>
<feature type="non-terminal residue" evidence="2">
    <location>
        <position position="1"/>
    </location>
</feature>
<reference evidence="2" key="1">
    <citation type="journal article" date="2019" name="Sci. Rep.">
        <title>Draft genome of Tanacetum cinerariifolium, the natural source of mosquito coil.</title>
        <authorList>
            <person name="Yamashiro T."/>
            <person name="Shiraishi A."/>
            <person name="Satake H."/>
            <person name="Nakayama K."/>
        </authorList>
    </citation>
    <scope>NUCLEOTIDE SEQUENCE</scope>
</reference>
<protein>
    <submittedName>
        <fullName evidence="2">Uncharacterized protein</fullName>
    </submittedName>
</protein>
<comment type="caution">
    <text evidence="2">The sequence shown here is derived from an EMBL/GenBank/DDBJ whole genome shotgun (WGS) entry which is preliminary data.</text>
</comment>
<evidence type="ECO:0000313" key="2">
    <source>
        <dbReference type="EMBL" id="GFD07535.1"/>
    </source>
</evidence>
<name>A0A699TAI7_TANCI</name>
<proteinExistence type="predicted"/>